<gene>
    <name evidence="4" type="ORF">SAMN02745181_2102</name>
</gene>
<dbReference type="PANTHER" id="PTHR43278:SF4">
    <property type="entry name" value="NAD(P)H-DEPENDENT FMN-CONTAINING OXIDOREDUCTASE YWQN-RELATED"/>
    <property type="match status" value="1"/>
</dbReference>
<dbReference type="STRING" id="1123071.SAMN02745181_2102"/>
<evidence type="ECO:0000313" key="4">
    <source>
        <dbReference type="EMBL" id="SHJ45239.1"/>
    </source>
</evidence>
<proteinExistence type="predicted"/>
<evidence type="ECO:0000256" key="2">
    <source>
        <dbReference type="ARBA" id="ARBA00022643"/>
    </source>
</evidence>
<reference evidence="4 5" key="1">
    <citation type="submission" date="2016-11" db="EMBL/GenBank/DDBJ databases">
        <authorList>
            <person name="Jaros S."/>
            <person name="Januszkiewicz K."/>
            <person name="Wedrychowicz H."/>
        </authorList>
    </citation>
    <scope>NUCLEOTIDE SEQUENCE [LARGE SCALE GENOMIC DNA]</scope>
    <source>
        <strain evidence="4 5">DSM 18772</strain>
    </source>
</reference>
<dbReference type="EMBL" id="FQYR01000003">
    <property type="protein sequence ID" value="SHJ45239.1"/>
    <property type="molecule type" value="Genomic_DNA"/>
</dbReference>
<dbReference type="InParanoid" id="A0A1M6JEV6"/>
<evidence type="ECO:0000313" key="5">
    <source>
        <dbReference type="Proteomes" id="UP000184510"/>
    </source>
</evidence>
<dbReference type="InterPro" id="IPR051796">
    <property type="entry name" value="ISF_SsuE-like"/>
</dbReference>
<dbReference type="InterPro" id="IPR029039">
    <property type="entry name" value="Flavoprotein-like_sf"/>
</dbReference>
<evidence type="ECO:0000256" key="1">
    <source>
        <dbReference type="ARBA" id="ARBA00022630"/>
    </source>
</evidence>
<evidence type="ECO:0000259" key="3">
    <source>
        <dbReference type="Pfam" id="PF03358"/>
    </source>
</evidence>
<keyword evidence="2" id="KW-0288">FMN</keyword>
<dbReference type="Pfam" id="PF03358">
    <property type="entry name" value="FMN_red"/>
    <property type="match status" value="1"/>
</dbReference>
<keyword evidence="5" id="KW-1185">Reference proteome</keyword>
<dbReference type="InterPro" id="IPR005025">
    <property type="entry name" value="FMN_Rdtase-like_dom"/>
</dbReference>
<dbReference type="RefSeq" id="WP_143183665.1">
    <property type="nucleotide sequence ID" value="NZ_FQYR01000003.1"/>
</dbReference>
<organism evidence="4 5">
    <name type="scientific">Rubritalea squalenifaciens DSM 18772</name>
    <dbReference type="NCBI Taxonomy" id="1123071"/>
    <lineage>
        <taxon>Bacteria</taxon>
        <taxon>Pseudomonadati</taxon>
        <taxon>Verrucomicrobiota</taxon>
        <taxon>Verrucomicrobiia</taxon>
        <taxon>Verrucomicrobiales</taxon>
        <taxon>Rubritaleaceae</taxon>
        <taxon>Rubritalea</taxon>
    </lineage>
</organism>
<keyword evidence="1" id="KW-0285">Flavoprotein</keyword>
<dbReference type="PANTHER" id="PTHR43278">
    <property type="entry name" value="NAD(P)H-DEPENDENT FMN-CONTAINING OXIDOREDUCTASE YWQN-RELATED"/>
    <property type="match status" value="1"/>
</dbReference>
<name>A0A1M6JEV6_9BACT</name>
<dbReference type="OrthoDB" id="9805976at2"/>
<dbReference type="SUPFAM" id="SSF52218">
    <property type="entry name" value="Flavoproteins"/>
    <property type="match status" value="1"/>
</dbReference>
<accession>A0A1M6JEV6</accession>
<feature type="domain" description="NADPH-dependent FMN reductase-like" evidence="3">
    <location>
        <begin position="1"/>
        <end position="114"/>
    </location>
</feature>
<dbReference type="Proteomes" id="UP000184510">
    <property type="component" value="Unassembled WGS sequence"/>
</dbReference>
<dbReference type="Gene3D" id="3.40.50.360">
    <property type="match status" value="1"/>
</dbReference>
<dbReference type="AlphaFoldDB" id="A0A1M6JEV6"/>
<protein>
    <submittedName>
        <fullName evidence="4">Multimeric flavodoxin WrbA</fullName>
    </submittedName>
</protein>
<dbReference type="GO" id="GO:0016491">
    <property type="term" value="F:oxidoreductase activity"/>
    <property type="evidence" value="ECO:0007669"/>
    <property type="project" value="InterPro"/>
</dbReference>
<sequence length="171" mass="18646">MSTLAILGSSSPDGNTCALARAVTSTCSGKLLDLSDYDITPWDYQARNGGDDFIHLAHEMAAATDIIFCTPVYWYAMSAQLKTFIDRFSDLITRNKEIGRSLAGKRTWLIATGSDETLPEGFEIPFALTSQYFQMHYSGALYGQTNDDGLLPIALEEAKTFAGKILGTPSI</sequence>